<comment type="similarity">
    <text evidence="1">Belongs to the universal ribosomal protein uL10 family.</text>
</comment>
<dbReference type="InterPro" id="IPR002363">
    <property type="entry name" value="Ribosomal_uL10_CS_bac"/>
</dbReference>
<dbReference type="Pfam" id="PF00466">
    <property type="entry name" value="Ribosomal_L10"/>
    <property type="match status" value="1"/>
</dbReference>
<accession>A0A0F9SRD6</accession>
<evidence type="ECO:0000256" key="1">
    <source>
        <dbReference type="ARBA" id="ARBA00008889"/>
    </source>
</evidence>
<dbReference type="PANTHER" id="PTHR11560">
    <property type="entry name" value="39S RIBOSOMAL PROTEIN L10, MITOCHONDRIAL"/>
    <property type="match status" value="1"/>
</dbReference>
<evidence type="ECO:0000313" key="4">
    <source>
        <dbReference type="EMBL" id="KKN31748.1"/>
    </source>
</evidence>
<dbReference type="SUPFAM" id="SSF160369">
    <property type="entry name" value="Ribosomal protein L10-like"/>
    <property type="match status" value="1"/>
</dbReference>
<dbReference type="InterPro" id="IPR047865">
    <property type="entry name" value="Ribosomal_uL10_bac_type"/>
</dbReference>
<comment type="caution">
    <text evidence="4">The sequence shown here is derived from an EMBL/GenBank/DDBJ whole genome shotgun (WGS) entry which is preliminary data.</text>
</comment>
<dbReference type="CDD" id="cd05797">
    <property type="entry name" value="Ribosomal_L10"/>
    <property type="match status" value="1"/>
</dbReference>
<dbReference type="InterPro" id="IPR001790">
    <property type="entry name" value="Ribosomal_uL10"/>
</dbReference>
<dbReference type="Gene3D" id="3.30.70.1730">
    <property type="match status" value="1"/>
</dbReference>
<dbReference type="AlphaFoldDB" id="A0A0F9SRD6"/>
<dbReference type="GO" id="GO:0003735">
    <property type="term" value="F:structural constituent of ribosome"/>
    <property type="evidence" value="ECO:0007669"/>
    <property type="project" value="InterPro"/>
</dbReference>
<name>A0A0F9SRD6_9ZZZZ</name>
<reference evidence="4" key="1">
    <citation type="journal article" date="2015" name="Nature">
        <title>Complex archaea that bridge the gap between prokaryotes and eukaryotes.</title>
        <authorList>
            <person name="Spang A."/>
            <person name="Saw J.H."/>
            <person name="Jorgensen S.L."/>
            <person name="Zaremba-Niedzwiedzka K."/>
            <person name="Martijn J."/>
            <person name="Lind A.E."/>
            <person name="van Eijk R."/>
            <person name="Schleper C."/>
            <person name="Guy L."/>
            <person name="Ettema T.J."/>
        </authorList>
    </citation>
    <scope>NUCLEOTIDE SEQUENCE</scope>
</reference>
<dbReference type="NCBIfam" id="NF000955">
    <property type="entry name" value="PRK00099.1-1"/>
    <property type="match status" value="1"/>
</dbReference>
<dbReference type="EMBL" id="LAZR01002305">
    <property type="protein sequence ID" value="KKN31748.1"/>
    <property type="molecule type" value="Genomic_DNA"/>
</dbReference>
<evidence type="ECO:0000256" key="3">
    <source>
        <dbReference type="ARBA" id="ARBA00023274"/>
    </source>
</evidence>
<evidence type="ECO:0008006" key="5">
    <source>
        <dbReference type="Google" id="ProtNLM"/>
    </source>
</evidence>
<dbReference type="InterPro" id="IPR043141">
    <property type="entry name" value="Ribosomal_uL10-like_sf"/>
</dbReference>
<dbReference type="GO" id="GO:0006412">
    <property type="term" value="P:translation"/>
    <property type="evidence" value="ECO:0007669"/>
    <property type="project" value="InterPro"/>
</dbReference>
<proteinExistence type="inferred from homology"/>
<gene>
    <name evidence="4" type="ORF">LCGC14_0820870</name>
</gene>
<organism evidence="4">
    <name type="scientific">marine sediment metagenome</name>
    <dbReference type="NCBI Taxonomy" id="412755"/>
    <lineage>
        <taxon>unclassified sequences</taxon>
        <taxon>metagenomes</taxon>
        <taxon>ecological metagenomes</taxon>
    </lineage>
</organism>
<sequence>MVRPEKKEAVKTIKDKFSKAKGVIITDYRGLSVKDISDLRAKLRDAGIEYKVYKNTLAKRAVTGESYENVNDYMQGPTAYAFDFENEVEAAKVVNDFAKDQKNLEIKGGIIEGQVVDVNAVKQYALLPSKDELIAKALGSINAPIQQIVTVVAAPVQGLINVLKAKAEQG</sequence>
<dbReference type="InterPro" id="IPR022973">
    <property type="entry name" value="Ribosomal_uL10_bac"/>
</dbReference>
<evidence type="ECO:0000256" key="2">
    <source>
        <dbReference type="ARBA" id="ARBA00022980"/>
    </source>
</evidence>
<dbReference type="GO" id="GO:0015934">
    <property type="term" value="C:large ribosomal subunit"/>
    <property type="evidence" value="ECO:0007669"/>
    <property type="project" value="InterPro"/>
</dbReference>
<dbReference type="HAMAP" id="MF_00362">
    <property type="entry name" value="Ribosomal_uL10"/>
    <property type="match status" value="1"/>
</dbReference>
<keyword evidence="3" id="KW-0687">Ribonucleoprotein</keyword>
<keyword evidence="2" id="KW-0689">Ribosomal protein</keyword>
<dbReference type="Gene3D" id="6.10.250.290">
    <property type="match status" value="1"/>
</dbReference>
<protein>
    <recommendedName>
        <fullName evidence="5">50S ribosomal protein L10</fullName>
    </recommendedName>
</protein>
<dbReference type="PROSITE" id="PS01109">
    <property type="entry name" value="RIBOSOMAL_L10"/>
    <property type="match status" value="1"/>
</dbReference>